<evidence type="ECO:0000313" key="3">
    <source>
        <dbReference type="EnsemblMetazoa" id="XP_019851171.1"/>
    </source>
</evidence>
<dbReference type="Gene3D" id="1.10.150.130">
    <property type="match status" value="1"/>
</dbReference>
<dbReference type="KEGG" id="aqu:109581484"/>
<evidence type="ECO:0000256" key="1">
    <source>
        <dbReference type="ARBA" id="ARBA00023125"/>
    </source>
</evidence>
<dbReference type="GO" id="GO:0006310">
    <property type="term" value="P:DNA recombination"/>
    <property type="evidence" value="ECO:0007669"/>
    <property type="project" value="UniProtKB-KW"/>
</dbReference>
<reference evidence="4" key="1">
    <citation type="journal article" date="2010" name="Nature">
        <title>The Amphimedon queenslandica genome and the evolution of animal complexity.</title>
        <authorList>
            <person name="Srivastava M."/>
            <person name="Simakov O."/>
            <person name="Chapman J."/>
            <person name="Fahey B."/>
            <person name="Gauthier M.E."/>
            <person name="Mitros T."/>
            <person name="Richards G.S."/>
            <person name="Conaco C."/>
            <person name="Dacre M."/>
            <person name="Hellsten U."/>
            <person name="Larroux C."/>
            <person name="Putnam N.H."/>
            <person name="Stanke M."/>
            <person name="Adamska M."/>
            <person name="Darling A."/>
            <person name="Degnan S.M."/>
            <person name="Oakley T.H."/>
            <person name="Plachetzki D.C."/>
            <person name="Zhai Y."/>
            <person name="Adamski M."/>
            <person name="Calcino A."/>
            <person name="Cummins S.F."/>
            <person name="Goodstein D.M."/>
            <person name="Harris C."/>
            <person name="Jackson D.J."/>
            <person name="Leys S.P."/>
            <person name="Shu S."/>
            <person name="Woodcroft B.J."/>
            <person name="Vervoort M."/>
            <person name="Kosik K.S."/>
            <person name="Manning G."/>
            <person name="Degnan B.M."/>
            <person name="Rokhsar D.S."/>
        </authorList>
    </citation>
    <scope>NUCLEOTIDE SEQUENCE [LARGE SCALE GENOMIC DNA]</scope>
</reference>
<keyword evidence="2" id="KW-0233">DNA recombination</keyword>
<keyword evidence="4" id="KW-1185">Reference proteome</keyword>
<evidence type="ECO:0000313" key="4">
    <source>
        <dbReference type="Proteomes" id="UP000007879"/>
    </source>
</evidence>
<keyword evidence="1" id="KW-0238">DNA-binding</keyword>
<dbReference type="PANTHER" id="PTHR34605:SF4">
    <property type="entry name" value="DNA ADENINE METHYLTRANSFERASE"/>
    <property type="match status" value="1"/>
</dbReference>
<dbReference type="InterPro" id="IPR013762">
    <property type="entry name" value="Integrase-like_cat_sf"/>
</dbReference>
<sequence>MVLSSGVWEELRKIKDPLLQQLVLKLKDTIMHSRADSTIEKYTRAFLRWVQWAESRDSFGKLPVNPLHFALYLQHLGSLTQSRSAVEEATNAVSWFSQTAGYTSISQDPFVKMALAGLQRSLSKPRRKKEPVSPVMLKEMVDSLDQDPSLSDVRAVAIAFIAFYGFLRFDEVVKLRCCDVRFLSDHMVIKIVSSKTDQYRQGDEVVIARSGSSLCPVGRLELYCRMARVDSQSAECLFRGIVKSKNGERLRSLGSLSYSRIREILMGKIKALGYDPADYGTHSFRSGGASLAANRGVPDRLFKKHGRWKSESAKDGYIKDSLSARLDVSRKLLLNS</sequence>
<dbReference type="Gene3D" id="1.10.443.10">
    <property type="entry name" value="Intergrase catalytic core"/>
    <property type="match status" value="1"/>
</dbReference>
<protein>
    <recommendedName>
        <fullName evidence="5">Tyr recombinase domain-containing protein</fullName>
    </recommendedName>
</protein>
<proteinExistence type="predicted"/>
<dbReference type="PANTHER" id="PTHR34605">
    <property type="entry name" value="PHAGE_INTEGRASE DOMAIN-CONTAINING PROTEIN"/>
    <property type="match status" value="1"/>
</dbReference>
<dbReference type="InterPro" id="IPR052925">
    <property type="entry name" value="Phage_Integrase-like_Recomb"/>
</dbReference>
<dbReference type="SUPFAM" id="SSF47823">
    <property type="entry name" value="lambda integrase-like, N-terminal domain"/>
    <property type="match status" value="1"/>
</dbReference>
<reference evidence="3" key="2">
    <citation type="submission" date="2024-06" db="UniProtKB">
        <authorList>
            <consortium name="EnsemblMetazoa"/>
        </authorList>
    </citation>
    <scope>IDENTIFICATION</scope>
</reference>
<gene>
    <name evidence="3" type="primary">109581484</name>
</gene>
<evidence type="ECO:0008006" key="5">
    <source>
        <dbReference type="Google" id="ProtNLM"/>
    </source>
</evidence>
<dbReference type="GO" id="GO:0015074">
    <property type="term" value="P:DNA integration"/>
    <property type="evidence" value="ECO:0007669"/>
    <property type="project" value="InterPro"/>
</dbReference>
<dbReference type="GO" id="GO:0003677">
    <property type="term" value="F:DNA binding"/>
    <property type="evidence" value="ECO:0007669"/>
    <property type="project" value="UniProtKB-KW"/>
</dbReference>
<dbReference type="EnsemblMetazoa" id="XM_019995612.1">
    <property type="protein sequence ID" value="XP_019851171.1"/>
    <property type="gene ID" value="LOC109581484"/>
</dbReference>
<name>A0AAN0J370_AMPQE</name>
<dbReference type="Proteomes" id="UP000007879">
    <property type="component" value="Unassembled WGS sequence"/>
</dbReference>
<accession>A0AAN0J370</accession>
<dbReference type="InterPro" id="IPR011010">
    <property type="entry name" value="DNA_brk_join_enz"/>
</dbReference>
<dbReference type="InterPro" id="IPR010998">
    <property type="entry name" value="Integrase_recombinase_N"/>
</dbReference>
<dbReference type="SUPFAM" id="SSF56349">
    <property type="entry name" value="DNA breaking-rejoining enzymes"/>
    <property type="match status" value="1"/>
</dbReference>
<organism evidence="3 4">
    <name type="scientific">Amphimedon queenslandica</name>
    <name type="common">Sponge</name>
    <dbReference type="NCBI Taxonomy" id="400682"/>
    <lineage>
        <taxon>Eukaryota</taxon>
        <taxon>Metazoa</taxon>
        <taxon>Porifera</taxon>
        <taxon>Demospongiae</taxon>
        <taxon>Heteroscleromorpha</taxon>
        <taxon>Haplosclerida</taxon>
        <taxon>Niphatidae</taxon>
        <taxon>Amphimedon</taxon>
    </lineage>
</organism>
<dbReference type="AlphaFoldDB" id="A0AAN0J370"/>
<evidence type="ECO:0000256" key="2">
    <source>
        <dbReference type="ARBA" id="ARBA00023172"/>
    </source>
</evidence>